<evidence type="ECO:0000256" key="5">
    <source>
        <dbReference type="PIRSR" id="PIRSR602403-1"/>
    </source>
</evidence>
<dbReference type="InterPro" id="IPR001128">
    <property type="entry name" value="Cyt_P450"/>
</dbReference>
<dbReference type="RefSeq" id="XP_018710515.1">
    <property type="nucleotide sequence ID" value="XM_018859035.1"/>
</dbReference>
<dbReference type="PROSITE" id="PS00086">
    <property type="entry name" value="CYTOCHROME_P450"/>
    <property type="match status" value="1"/>
</dbReference>
<evidence type="ECO:0000256" key="4">
    <source>
        <dbReference type="ARBA" id="ARBA00023004"/>
    </source>
</evidence>
<feature type="transmembrane region" description="Helical" evidence="7">
    <location>
        <begin position="20"/>
        <end position="39"/>
    </location>
</feature>
<dbReference type="AlphaFoldDB" id="A0A1A0H7N2"/>
<keyword evidence="6" id="KW-0503">Monooxygenase</keyword>
<dbReference type="Pfam" id="PF00067">
    <property type="entry name" value="p450"/>
    <property type="match status" value="1"/>
</dbReference>
<keyword evidence="7" id="KW-0812">Transmembrane</keyword>
<dbReference type="Gene3D" id="1.10.630.10">
    <property type="entry name" value="Cytochrome P450"/>
    <property type="match status" value="1"/>
</dbReference>
<protein>
    <submittedName>
        <fullName evidence="8">Cytochrome P450</fullName>
    </submittedName>
</protein>
<dbReference type="PRINTS" id="PR00385">
    <property type="entry name" value="P450"/>
</dbReference>
<dbReference type="GO" id="GO:0020037">
    <property type="term" value="F:heme binding"/>
    <property type="evidence" value="ECO:0007669"/>
    <property type="project" value="InterPro"/>
</dbReference>
<comment type="similarity">
    <text evidence="2 6">Belongs to the cytochrome P450 family.</text>
</comment>
<dbReference type="EMBL" id="LXTC01000005">
    <property type="protein sequence ID" value="OBA19990.1"/>
    <property type="molecule type" value="Genomic_DNA"/>
</dbReference>
<evidence type="ECO:0000256" key="7">
    <source>
        <dbReference type="SAM" id="Phobius"/>
    </source>
</evidence>
<organism evidence="8 9">
    <name type="scientific">Metschnikowia bicuspidata var. bicuspidata NRRL YB-4993</name>
    <dbReference type="NCBI Taxonomy" id="869754"/>
    <lineage>
        <taxon>Eukaryota</taxon>
        <taxon>Fungi</taxon>
        <taxon>Dikarya</taxon>
        <taxon>Ascomycota</taxon>
        <taxon>Saccharomycotina</taxon>
        <taxon>Pichiomycetes</taxon>
        <taxon>Metschnikowiaceae</taxon>
        <taxon>Metschnikowia</taxon>
    </lineage>
</organism>
<dbReference type="PANTHER" id="PTHR24305">
    <property type="entry name" value="CYTOCHROME P450"/>
    <property type="match status" value="1"/>
</dbReference>
<keyword evidence="5 6" id="KW-0349">Heme</keyword>
<dbReference type="GeneID" id="30032011"/>
<evidence type="ECO:0000256" key="3">
    <source>
        <dbReference type="ARBA" id="ARBA00022723"/>
    </source>
</evidence>
<dbReference type="InterPro" id="IPR036396">
    <property type="entry name" value="Cyt_P450_sf"/>
</dbReference>
<evidence type="ECO:0000313" key="8">
    <source>
        <dbReference type="EMBL" id="OBA19990.1"/>
    </source>
</evidence>
<keyword evidence="3 5" id="KW-0479">Metal-binding</keyword>
<dbReference type="OrthoDB" id="1470350at2759"/>
<name>A0A1A0H7N2_9ASCO</name>
<dbReference type="GO" id="GO:0005506">
    <property type="term" value="F:iron ion binding"/>
    <property type="evidence" value="ECO:0007669"/>
    <property type="project" value="InterPro"/>
</dbReference>
<dbReference type="STRING" id="869754.A0A1A0H7N2"/>
<proteinExistence type="inferred from homology"/>
<dbReference type="PRINTS" id="PR00465">
    <property type="entry name" value="EP450IV"/>
</dbReference>
<accession>A0A1A0H7N2</accession>
<dbReference type="SUPFAM" id="SSF48264">
    <property type="entry name" value="Cytochrome P450"/>
    <property type="match status" value="1"/>
</dbReference>
<evidence type="ECO:0000256" key="6">
    <source>
        <dbReference type="RuleBase" id="RU000461"/>
    </source>
</evidence>
<feature type="binding site" description="axial binding residue" evidence="5">
    <location>
        <position position="497"/>
    </location>
    <ligand>
        <name>heme</name>
        <dbReference type="ChEBI" id="CHEBI:30413"/>
    </ligand>
    <ligandPart>
        <name>Fe</name>
        <dbReference type="ChEBI" id="CHEBI:18248"/>
    </ligandPart>
</feature>
<comment type="cofactor">
    <cofactor evidence="1 5">
        <name>heme</name>
        <dbReference type="ChEBI" id="CHEBI:30413"/>
    </cofactor>
</comment>
<dbReference type="InterPro" id="IPR017972">
    <property type="entry name" value="Cyt_P450_CS"/>
</dbReference>
<sequence>MLMNVLYNAYLHLQENQGVFLCAFLLFFGFYKLVVYPFYISALKDIPGPYLHRVSHIPSLNAQRKFQWIKKVHDLHEKYGEVVILSPSAISCNGDPKYINDIYVKNMPKTKFYENFKNHGMKDNMFSEPENGKHLRYKKMLQGLYLKSAVFNAKNTTRTNIVEKVGQLVDQVYLSSVSGKRPDLVNAELKLNEHGKGHKLGSGNWFNPQVKKSGLGIDVYSLFGSLAMDVVSAFELGISNGTCLLKTPEQRLILVPHRMTAGMVFWTTLMPRFWDWAAGPTIRAASKKIEAWQLELYRVAEENVPEKRRDQNLSTLETLKKNGFYGTNAYSFLSDNIFAGHETTAIQLTYMCYELSRPLHLEKQAKLRSEIREAFGEPGSLESCIDSLEEVDKLPYLEALIQENSRVHTSIPGAEPRRTNTPYEVAVDGKSVTLPVGTGISCQPYLMHRVSKVFPNPEAWIPERWLQNSNESLEDYAQRLKEMQRYMMPFGKGIRMCLGMNLALIEMKMALANLYWRYELTLCSDWCQVTPAEESGHISMGKEFAGSNRDESMMTMEDSYTTRPHYDECWLAWRSV</sequence>
<dbReference type="CDD" id="cd11059">
    <property type="entry name" value="CYP_fungal"/>
    <property type="match status" value="1"/>
</dbReference>
<dbReference type="InterPro" id="IPR002403">
    <property type="entry name" value="Cyt_P450_E_grp-IV"/>
</dbReference>
<comment type="caution">
    <text evidence="8">The sequence shown here is derived from an EMBL/GenBank/DDBJ whole genome shotgun (WGS) entry which is preliminary data.</text>
</comment>
<dbReference type="Proteomes" id="UP000092555">
    <property type="component" value="Unassembled WGS sequence"/>
</dbReference>
<dbReference type="PANTHER" id="PTHR24305:SF166">
    <property type="entry name" value="CYTOCHROME P450 12A4, MITOCHONDRIAL-RELATED"/>
    <property type="match status" value="1"/>
</dbReference>
<dbReference type="GO" id="GO:0016705">
    <property type="term" value="F:oxidoreductase activity, acting on paired donors, with incorporation or reduction of molecular oxygen"/>
    <property type="evidence" value="ECO:0007669"/>
    <property type="project" value="InterPro"/>
</dbReference>
<evidence type="ECO:0000256" key="2">
    <source>
        <dbReference type="ARBA" id="ARBA00010617"/>
    </source>
</evidence>
<evidence type="ECO:0000256" key="1">
    <source>
        <dbReference type="ARBA" id="ARBA00001971"/>
    </source>
</evidence>
<reference evidence="8 9" key="1">
    <citation type="submission" date="2016-05" db="EMBL/GenBank/DDBJ databases">
        <title>Comparative genomics of biotechnologically important yeasts.</title>
        <authorList>
            <consortium name="DOE Joint Genome Institute"/>
            <person name="Riley R."/>
            <person name="Haridas S."/>
            <person name="Wolfe K.H."/>
            <person name="Lopes M.R."/>
            <person name="Hittinger C.T."/>
            <person name="Goker M."/>
            <person name="Salamov A."/>
            <person name="Wisecaver J."/>
            <person name="Long T.M."/>
            <person name="Aerts A.L."/>
            <person name="Barry K."/>
            <person name="Choi C."/>
            <person name="Clum A."/>
            <person name="Coughlan A.Y."/>
            <person name="Deshpande S."/>
            <person name="Douglass A.P."/>
            <person name="Hanson S.J."/>
            <person name="Klenk H.-P."/>
            <person name="LaButti K."/>
            <person name="Lapidus A."/>
            <person name="Lindquist E."/>
            <person name="Lipzen A."/>
            <person name="Meier-kolthoff J.P."/>
            <person name="Ohm R.A."/>
            <person name="Otillar R.P."/>
            <person name="Pangilinan J."/>
            <person name="Peng Y."/>
            <person name="Rokas A."/>
            <person name="Rosa C.A."/>
            <person name="Scheuner C."/>
            <person name="Sibirny A.A."/>
            <person name="Slot J.C."/>
            <person name="Stielow J.B."/>
            <person name="Sun H."/>
            <person name="Kurtzman C.P."/>
            <person name="Blackwell M."/>
            <person name="Grigoriev I.V."/>
            <person name="Jeffries T.W."/>
        </authorList>
    </citation>
    <scope>NUCLEOTIDE SEQUENCE [LARGE SCALE GENOMIC DNA]</scope>
    <source>
        <strain evidence="8 9">NRRL YB-4993</strain>
    </source>
</reference>
<dbReference type="GO" id="GO:0004497">
    <property type="term" value="F:monooxygenase activity"/>
    <property type="evidence" value="ECO:0007669"/>
    <property type="project" value="UniProtKB-KW"/>
</dbReference>
<evidence type="ECO:0000313" key="9">
    <source>
        <dbReference type="Proteomes" id="UP000092555"/>
    </source>
</evidence>
<keyword evidence="4 5" id="KW-0408">Iron</keyword>
<keyword evidence="9" id="KW-1185">Reference proteome</keyword>
<keyword evidence="7" id="KW-1133">Transmembrane helix</keyword>
<dbReference type="InterPro" id="IPR050121">
    <property type="entry name" value="Cytochrome_P450_monoxygenase"/>
</dbReference>
<keyword evidence="6" id="KW-0560">Oxidoreductase</keyword>
<keyword evidence="7" id="KW-0472">Membrane</keyword>
<gene>
    <name evidence="8" type="ORF">METBIDRAFT_79304</name>
</gene>